<dbReference type="EMBL" id="MN740594">
    <property type="protein sequence ID" value="QHS77957.1"/>
    <property type="molecule type" value="Genomic_DNA"/>
</dbReference>
<accession>A0A6C0ADY0</accession>
<proteinExistence type="predicted"/>
<name>A0A6C0ADY0_9ZZZZ</name>
<dbReference type="AlphaFoldDB" id="A0A6C0ADY0"/>
<reference evidence="1" key="1">
    <citation type="journal article" date="2020" name="Nature">
        <title>Giant virus diversity and host interactions through global metagenomics.</title>
        <authorList>
            <person name="Schulz F."/>
            <person name="Roux S."/>
            <person name="Paez-Espino D."/>
            <person name="Jungbluth S."/>
            <person name="Walsh D.A."/>
            <person name="Denef V.J."/>
            <person name="McMahon K.D."/>
            <person name="Konstantinidis K.T."/>
            <person name="Eloe-Fadrosh E.A."/>
            <person name="Kyrpides N.C."/>
            <person name="Woyke T."/>
        </authorList>
    </citation>
    <scope>NUCLEOTIDE SEQUENCE</scope>
    <source>
        <strain evidence="1">GVMAG-S-1021933-23</strain>
    </source>
</reference>
<protein>
    <submittedName>
        <fullName evidence="1">Uncharacterized protein</fullName>
    </submittedName>
</protein>
<evidence type="ECO:0000313" key="1">
    <source>
        <dbReference type="EMBL" id="QHS77957.1"/>
    </source>
</evidence>
<sequence>MKNKKKFFLLFLKIMVFLLNLKKKFFFSTKLKNGIKTSKT</sequence>
<organism evidence="1">
    <name type="scientific">viral metagenome</name>
    <dbReference type="NCBI Taxonomy" id="1070528"/>
    <lineage>
        <taxon>unclassified sequences</taxon>
        <taxon>metagenomes</taxon>
        <taxon>organismal metagenomes</taxon>
    </lineage>
</organism>